<dbReference type="InParanoid" id="D2V0I8"/>
<sequence length="193" mass="22631">MPLFKNPFKNLSKSSVVEASDDISQVENNKPPSCDGKDQICIVGNVKLLDLPSELIVHIGQFMDVRLLNSLALCNSRMLLLFFNVEKNVIEKDYETVDESFERVQQLIWKPLVFSYYPRFEKSLNVKNWQHLLRRRMQHVKLHGSQFKLDIPTFVQSKHDEMIENCEWIFKCPLKFDDLQSHPSELGVKFCTR</sequence>
<accession>D2V0I8</accession>
<dbReference type="KEGG" id="ngr:NAEGRDRAFT_62310"/>
<feature type="domain" description="F-box" evidence="1">
    <location>
        <begin position="45"/>
        <end position="104"/>
    </location>
</feature>
<dbReference type="AlphaFoldDB" id="D2V0I8"/>
<reference evidence="2 3" key="1">
    <citation type="journal article" date="2010" name="Cell">
        <title>The genome of Naegleria gruberi illuminates early eukaryotic versatility.</title>
        <authorList>
            <person name="Fritz-Laylin L.K."/>
            <person name="Prochnik S.E."/>
            <person name="Ginger M.L."/>
            <person name="Dacks J.B."/>
            <person name="Carpenter M.L."/>
            <person name="Field M.C."/>
            <person name="Kuo A."/>
            <person name="Paredez A."/>
            <person name="Chapman J."/>
            <person name="Pham J."/>
            <person name="Shu S."/>
            <person name="Neupane R."/>
            <person name="Cipriano M."/>
            <person name="Mancuso J."/>
            <person name="Tu H."/>
            <person name="Salamov A."/>
            <person name="Lindquist E."/>
            <person name="Shapiro H."/>
            <person name="Lucas S."/>
            <person name="Grigoriev I.V."/>
            <person name="Cande W.Z."/>
            <person name="Fulton C."/>
            <person name="Rokhsar D.S."/>
            <person name="Dawson S.C."/>
        </authorList>
    </citation>
    <scope>NUCLEOTIDE SEQUENCE [LARGE SCALE GENOMIC DNA]</scope>
    <source>
        <strain evidence="2 3">NEG-M</strain>
    </source>
</reference>
<dbReference type="RefSeq" id="XP_002682472.1">
    <property type="nucleotide sequence ID" value="XM_002682426.1"/>
</dbReference>
<dbReference type="GeneID" id="8852665"/>
<protein>
    <submittedName>
        <fullName evidence="2">Predicted protein</fullName>
    </submittedName>
</protein>
<evidence type="ECO:0000313" key="3">
    <source>
        <dbReference type="Proteomes" id="UP000006671"/>
    </source>
</evidence>
<dbReference type="OrthoDB" id="10485715at2759"/>
<dbReference type="VEuPathDB" id="AmoebaDB:NAEGRDRAFT_62310"/>
<proteinExistence type="predicted"/>
<keyword evidence="3" id="KW-1185">Reference proteome</keyword>
<gene>
    <name evidence="2" type="ORF">NAEGRDRAFT_62310</name>
</gene>
<dbReference type="InterPro" id="IPR001810">
    <property type="entry name" value="F-box_dom"/>
</dbReference>
<evidence type="ECO:0000313" key="2">
    <source>
        <dbReference type="EMBL" id="EFC49728.1"/>
    </source>
</evidence>
<evidence type="ECO:0000259" key="1">
    <source>
        <dbReference type="PROSITE" id="PS50181"/>
    </source>
</evidence>
<organism evidence="3">
    <name type="scientific">Naegleria gruberi</name>
    <name type="common">Amoeba</name>
    <dbReference type="NCBI Taxonomy" id="5762"/>
    <lineage>
        <taxon>Eukaryota</taxon>
        <taxon>Discoba</taxon>
        <taxon>Heterolobosea</taxon>
        <taxon>Tetramitia</taxon>
        <taxon>Eutetramitia</taxon>
        <taxon>Vahlkampfiidae</taxon>
        <taxon>Naegleria</taxon>
    </lineage>
</organism>
<dbReference type="PROSITE" id="PS50181">
    <property type="entry name" value="FBOX"/>
    <property type="match status" value="1"/>
</dbReference>
<name>D2V0I8_NAEGR</name>
<dbReference type="Proteomes" id="UP000006671">
    <property type="component" value="Unassembled WGS sequence"/>
</dbReference>
<dbReference type="EMBL" id="GG738847">
    <property type="protein sequence ID" value="EFC49728.1"/>
    <property type="molecule type" value="Genomic_DNA"/>
</dbReference>